<dbReference type="EC" id="2.5.1.87" evidence="2"/>
<dbReference type="EMBL" id="JAIWYP010000011">
    <property type="protein sequence ID" value="KAH3738334.1"/>
    <property type="molecule type" value="Genomic_DNA"/>
</dbReference>
<dbReference type="AlphaFoldDB" id="A0A9D4D5H5"/>
<dbReference type="InterPro" id="IPR018520">
    <property type="entry name" value="UPP_synth-like_CS"/>
</dbReference>
<evidence type="ECO:0000313" key="5">
    <source>
        <dbReference type="EMBL" id="KAH3738334.1"/>
    </source>
</evidence>
<evidence type="ECO:0000256" key="4">
    <source>
        <dbReference type="ARBA" id="ARBA00047353"/>
    </source>
</evidence>
<dbReference type="InterPro" id="IPR001441">
    <property type="entry name" value="UPP_synth-like"/>
</dbReference>
<protein>
    <recommendedName>
        <fullName evidence="2">ditrans,polycis-polyprenyl diphosphate synthase [(2E,6E)-farnesyldiphosphate specific]</fullName>
        <ecNumber evidence="2">2.5.1.87</ecNumber>
    </recommendedName>
</protein>
<evidence type="ECO:0000313" key="6">
    <source>
        <dbReference type="Proteomes" id="UP000828390"/>
    </source>
</evidence>
<dbReference type="GO" id="GO:0045547">
    <property type="term" value="F:ditrans,polycis-polyprenyl diphosphate synthase [(2E,6E)-farnesyl diphosphate specific] activity"/>
    <property type="evidence" value="ECO:0007669"/>
    <property type="project" value="UniProtKB-EC"/>
</dbReference>
<keyword evidence="3" id="KW-0808">Transferase</keyword>
<accession>A0A9D4D5H5</accession>
<comment type="similarity">
    <text evidence="1">Belongs to the UPP synthase family.</text>
</comment>
<dbReference type="PROSITE" id="PS01066">
    <property type="entry name" value="UPP_SYNTHASE"/>
    <property type="match status" value="1"/>
</dbReference>
<name>A0A9D4D5H5_DREPO</name>
<dbReference type="PANTHER" id="PTHR10291:SF43">
    <property type="entry name" value="DEHYDRODOLICHYL DIPHOSPHATE SYNTHASE COMPLEX SUBUNIT DHDDS"/>
    <property type="match status" value="1"/>
</dbReference>
<comment type="caution">
    <text evidence="5">The sequence shown here is derived from an EMBL/GenBank/DDBJ whole genome shotgun (WGS) entry which is preliminary data.</text>
</comment>
<organism evidence="5 6">
    <name type="scientific">Dreissena polymorpha</name>
    <name type="common">Zebra mussel</name>
    <name type="synonym">Mytilus polymorpha</name>
    <dbReference type="NCBI Taxonomy" id="45954"/>
    <lineage>
        <taxon>Eukaryota</taxon>
        <taxon>Metazoa</taxon>
        <taxon>Spiralia</taxon>
        <taxon>Lophotrochozoa</taxon>
        <taxon>Mollusca</taxon>
        <taxon>Bivalvia</taxon>
        <taxon>Autobranchia</taxon>
        <taxon>Heteroconchia</taxon>
        <taxon>Euheterodonta</taxon>
        <taxon>Imparidentia</taxon>
        <taxon>Neoheterodontei</taxon>
        <taxon>Myida</taxon>
        <taxon>Dreissenoidea</taxon>
        <taxon>Dreissenidae</taxon>
        <taxon>Dreissena</taxon>
    </lineage>
</organism>
<dbReference type="GO" id="GO:0016094">
    <property type="term" value="P:polyprenol biosynthetic process"/>
    <property type="evidence" value="ECO:0007669"/>
    <property type="project" value="TreeGrafter"/>
</dbReference>
<comment type="catalytic activity">
    <reaction evidence="4">
        <text>n isopentenyl diphosphate + (2E,6E)-farnesyl diphosphate = a di-trans,poly-cis-polyprenyl diphosphate + n diphosphate</text>
        <dbReference type="Rhea" id="RHEA:53008"/>
        <dbReference type="Rhea" id="RHEA-COMP:19494"/>
        <dbReference type="ChEBI" id="CHEBI:33019"/>
        <dbReference type="ChEBI" id="CHEBI:128769"/>
        <dbReference type="ChEBI" id="CHEBI:136960"/>
        <dbReference type="ChEBI" id="CHEBI:175763"/>
        <dbReference type="EC" id="2.5.1.87"/>
    </reaction>
</comment>
<dbReference type="GO" id="GO:0005783">
    <property type="term" value="C:endoplasmic reticulum"/>
    <property type="evidence" value="ECO:0007669"/>
    <property type="project" value="TreeGrafter"/>
</dbReference>
<proteinExistence type="inferred from homology"/>
<evidence type="ECO:0000256" key="2">
    <source>
        <dbReference type="ARBA" id="ARBA00012596"/>
    </source>
</evidence>
<dbReference type="PANTHER" id="PTHR10291">
    <property type="entry name" value="DEHYDRODOLICHYL DIPHOSPHATE SYNTHASE FAMILY MEMBER"/>
    <property type="match status" value="1"/>
</dbReference>
<dbReference type="SUPFAM" id="SSF64005">
    <property type="entry name" value="Undecaprenyl diphosphate synthase"/>
    <property type="match status" value="1"/>
</dbReference>
<reference evidence="5" key="1">
    <citation type="journal article" date="2019" name="bioRxiv">
        <title>The Genome of the Zebra Mussel, Dreissena polymorpha: A Resource for Invasive Species Research.</title>
        <authorList>
            <person name="McCartney M.A."/>
            <person name="Auch B."/>
            <person name="Kono T."/>
            <person name="Mallez S."/>
            <person name="Zhang Y."/>
            <person name="Obille A."/>
            <person name="Becker A."/>
            <person name="Abrahante J.E."/>
            <person name="Garbe J."/>
            <person name="Badalamenti J.P."/>
            <person name="Herman A."/>
            <person name="Mangelson H."/>
            <person name="Liachko I."/>
            <person name="Sullivan S."/>
            <person name="Sone E.D."/>
            <person name="Koren S."/>
            <person name="Silverstein K.A.T."/>
            <person name="Beckman K.B."/>
            <person name="Gohl D.M."/>
        </authorList>
    </citation>
    <scope>NUCLEOTIDE SEQUENCE</scope>
    <source>
        <strain evidence="5">Duluth1</strain>
        <tissue evidence="5">Whole animal</tissue>
    </source>
</reference>
<evidence type="ECO:0000256" key="1">
    <source>
        <dbReference type="ARBA" id="ARBA00005432"/>
    </source>
</evidence>
<gene>
    <name evidence="5" type="ORF">DPMN_044968</name>
</gene>
<dbReference type="InterPro" id="IPR036424">
    <property type="entry name" value="UPP_synth-like_sf"/>
</dbReference>
<dbReference type="Proteomes" id="UP000828390">
    <property type="component" value="Unassembled WGS sequence"/>
</dbReference>
<dbReference type="GO" id="GO:1904423">
    <property type="term" value="C:dehydrodolichyl diphosphate synthase complex"/>
    <property type="evidence" value="ECO:0007669"/>
    <property type="project" value="TreeGrafter"/>
</dbReference>
<sequence length="174" mass="20445">MKEVVMGVEEGVLQESDISDQLLERCLYTNHSSNPDLLIRTSGEVRLSDFLLWQSTFSVLSFLEVLWPDFSIWHLYAAIIHYQRNYDAVMAKANNLQNRERLLQESDKKCVLQEMKKCSDCENDKVHHEDLDLCSLRDKVIEYAKKRKHREDLFVNKLNEKRDLFLASKLAPVK</sequence>
<reference evidence="5" key="2">
    <citation type="submission" date="2020-11" db="EMBL/GenBank/DDBJ databases">
        <authorList>
            <person name="McCartney M.A."/>
            <person name="Auch B."/>
            <person name="Kono T."/>
            <person name="Mallez S."/>
            <person name="Becker A."/>
            <person name="Gohl D.M."/>
            <person name="Silverstein K.A.T."/>
            <person name="Koren S."/>
            <person name="Bechman K.B."/>
            <person name="Herman A."/>
            <person name="Abrahante J.E."/>
            <person name="Garbe J."/>
        </authorList>
    </citation>
    <scope>NUCLEOTIDE SEQUENCE</scope>
    <source>
        <strain evidence="5">Duluth1</strain>
        <tissue evidence="5">Whole animal</tissue>
    </source>
</reference>
<keyword evidence="6" id="KW-1185">Reference proteome</keyword>
<dbReference type="Gene3D" id="3.40.1180.10">
    <property type="entry name" value="Decaprenyl diphosphate synthase-like"/>
    <property type="match status" value="1"/>
</dbReference>
<evidence type="ECO:0000256" key="3">
    <source>
        <dbReference type="ARBA" id="ARBA00022679"/>
    </source>
</evidence>
<dbReference type="Pfam" id="PF01255">
    <property type="entry name" value="Prenyltransf"/>
    <property type="match status" value="1"/>
</dbReference>